<dbReference type="Gene3D" id="3.30.70.330">
    <property type="match status" value="1"/>
</dbReference>
<dbReference type="GO" id="GO:0005840">
    <property type="term" value="C:ribosome"/>
    <property type="evidence" value="ECO:0007669"/>
    <property type="project" value="UniProtKB-KW"/>
</dbReference>
<dbReference type="InterPro" id="IPR013025">
    <property type="entry name" value="Ribosomal_uL23-like"/>
</dbReference>
<keyword evidence="5" id="KW-0694">RNA-binding</keyword>
<evidence type="ECO:0000256" key="4">
    <source>
        <dbReference type="ARBA" id="ARBA00035287"/>
    </source>
</evidence>
<dbReference type="InterPro" id="IPR012677">
    <property type="entry name" value="Nucleotide-bd_a/b_plait_sf"/>
</dbReference>
<comment type="function">
    <text evidence="5">Binds to 23S rRNA.</text>
</comment>
<dbReference type="GO" id="GO:0006412">
    <property type="term" value="P:translation"/>
    <property type="evidence" value="ECO:0007669"/>
    <property type="project" value="UniProtKB-UniRule"/>
</dbReference>
<organism evidence="6">
    <name type="scientific">Pseudochlorodesmis sp. HV01306c</name>
    <dbReference type="NCBI Taxonomy" id="2358490"/>
    <lineage>
        <taxon>Eukaryota</taxon>
        <taxon>Viridiplantae</taxon>
        <taxon>Chlorophyta</taxon>
        <taxon>core chlorophytes</taxon>
        <taxon>Ulvophyceae</taxon>
        <taxon>TCBD clade</taxon>
        <taxon>Bryopsidales</taxon>
        <taxon>Bryopsidineae</taxon>
        <taxon>Bryopsidaceae</taxon>
        <taxon>Pseudochlorodesmis</taxon>
    </lineage>
</organism>
<gene>
    <name evidence="5 6" type="primary">rpl23</name>
</gene>
<accession>A0A386AYJ1</accession>
<evidence type="ECO:0000256" key="2">
    <source>
        <dbReference type="ARBA" id="ARBA00022980"/>
    </source>
</evidence>
<keyword evidence="3 5" id="KW-0687">Ribonucleoprotein</keyword>
<dbReference type="GO" id="GO:1990904">
    <property type="term" value="C:ribonucleoprotein complex"/>
    <property type="evidence" value="ECO:0007669"/>
    <property type="project" value="UniProtKB-KW"/>
</dbReference>
<comment type="subcellular location">
    <subcellularLocation>
        <location evidence="5">Plastid</location>
        <location evidence="5">Chloroplast</location>
    </subcellularLocation>
</comment>
<dbReference type="EMBL" id="MH591097">
    <property type="protein sequence ID" value="AYC64501.1"/>
    <property type="molecule type" value="Genomic_DNA"/>
</dbReference>
<dbReference type="HAMAP" id="MF_01369_B">
    <property type="entry name" value="Ribosomal_uL23_B"/>
    <property type="match status" value="1"/>
</dbReference>
<sequence length="107" mass="13135">MYKKKKFNQKIFNFLKKPIITDKATKLIERKQYTFEVDSQLTKKQIKEIFENYYEMQIKSIRTHRVTKKKMSSLIKPNKRVILVFFKKKQIPIFQNLVQKDKTLEKF</sequence>
<evidence type="ECO:0000256" key="1">
    <source>
        <dbReference type="ARBA" id="ARBA00006700"/>
    </source>
</evidence>
<evidence type="ECO:0000256" key="5">
    <source>
        <dbReference type="HAMAP-Rule" id="MF_01369"/>
    </source>
</evidence>
<dbReference type="GO" id="GO:0019843">
    <property type="term" value="F:rRNA binding"/>
    <property type="evidence" value="ECO:0007669"/>
    <property type="project" value="UniProtKB-UniRule"/>
</dbReference>
<protein>
    <recommendedName>
        <fullName evidence="4 5">Large ribosomal subunit protein uL23c</fullName>
    </recommendedName>
</protein>
<evidence type="ECO:0000313" key="6">
    <source>
        <dbReference type="EMBL" id="AYC64501.1"/>
    </source>
</evidence>
<keyword evidence="6" id="KW-0150">Chloroplast</keyword>
<keyword evidence="2 5" id="KW-0689">Ribosomal protein</keyword>
<comment type="subunit">
    <text evidence="5">Part of the 50S ribosomal subunit.</text>
</comment>
<dbReference type="GO" id="GO:0003735">
    <property type="term" value="F:structural constituent of ribosome"/>
    <property type="evidence" value="ECO:0007669"/>
    <property type="project" value="InterPro"/>
</dbReference>
<dbReference type="GO" id="GO:0009507">
    <property type="term" value="C:chloroplast"/>
    <property type="evidence" value="ECO:0007669"/>
    <property type="project" value="UniProtKB-SubCell"/>
</dbReference>
<geneLocation type="chloroplast" evidence="6"/>
<dbReference type="SUPFAM" id="SSF54189">
    <property type="entry name" value="Ribosomal proteins S24e, L23 and L15e"/>
    <property type="match status" value="1"/>
</dbReference>
<reference evidence="6" key="2">
    <citation type="journal article" date="2019" name="Mol. Phylogenet. Evol.">
        <title>Reassessment of the classification of bryopsidales (chlorophyta) based on chloroplast phylogenomic analyses.</title>
        <authorList>
            <person name="Cremen M.C."/>
            <person name="Leliaert F."/>
            <person name="West J."/>
            <person name="Lam D.W."/>
            <person name="Shimada S."/>
            <person name="Lopez-Bautista J.M."/>
            <person name="Verbruggen H."/>
        </authorList>
    </citation>
    <scope>NUCLEOTIDE SEQUENCE</scope>
</reference>
<keyword evidence="5" id="KW-0699">rRNA-binding</keyword>
<dbReference type="InterPro" id="IPR012678">
    <property type="entry name" value="Ribosomal_uL23/eL15/eS24_sf"/>
</dbReference>
<keyword evidence="6" id="KW-0934">Plastid</keyword>
<dbReference type="Pfam" id="PF00276">
    <property type="entry name" value="Ribosomal_L23"/>
    <property type="match status" value="1"/>
</dbReference>
<proteinExistence type="inferred from homology"/>
<reference evidence="6" key="1">
    <citation type="submission" date="2018-07" db="EMBL/GenBank/DDBJ databases">
        <authorList>
            <person name="Quirk P.G."/>
            <person name="Krulwich T.A."/>
        </authorList>
    </citation>
    <scope>NUCLEOTIDE SEQUENCE</scope>
</reference>
<evidence type="ECO:0000256" key="3">
    <source>
        <dbReference type="ARBA" id="ARBA00023274"/>
    </source>
</evidence>
<dbReference type="AlphaFoldDB" id="A0A386AYJ1"/>
<comment type="similarity">
    <text evidence="1 5">Belongs to the universal ribosomal protein uL23 family.</text>
</comment>
<name>A0A386AYJ1_9CHLO</name>